<organism evidence="1 2">
    <name type="scientific">Mycobacterium lacus</name>
    <dbReference type="NCBI Taxonomy" id="169765"/>
    <lineage>
        <taxon>Bacteria</taxon>
        <taxon>Bacillati</taxon>
        <taxon>Actinomycetota</taxon>
        <taxon>Actinomycetes</taxon>
        <taxon>Mycobacteriales</taxon>
        <taxon>Mycobacteriaceae</taxon>
        <taxon>Mycobacterium</taxon>
    </lineage>
</organism>
<dbReference type="KEGG" id="mlj:MLAC_12860"/>
<dbReference type="AlphaFoldDB" id="A0A1X1YG27"/>
<reference evidence="1 2" key="1">
    <citation type="journal article" date="2019" name="Emerg. Microbes Infect.">
        <title>Comprehensive subspecies identification of 175 nontuberculous mycobacteria species based on 7547 genomic profiles.</title>
        <authorList>
            <person name="Matsumoto Y."/>
            <person name="Kinjo T."/>
            <person name="Motooka D."/>
            <person name="Nabeya D."/>
            <person name="Jung N."/>
            <person name="Uechi K."/>
            <person name="Horii T."/>
            <person name="Iida T."/>
            <person name="Fujita J."/>
            <person name="Nakamura S."/>
        </authorList>
    </citation>
    <scope>NUCLEOTIDE SEQUENCE [LARGE SCALE GENOMIC DNA]</scope>
    <source>
        <strain evidence="1 2">JCM 15657</strain>
    </source>
</reference>
<sequence length="170" mass="18019">MSAILAYLVVNMLTTWGALRGSDPAELDRRLEHPAFPTFLCCGFTFAALVTMDSIPTANTTSSHASVSVLAGSIGLTLAAMIYAARGHLIRGAFAVALSLITTFTITALCRSWPPSAGACLTMVAVLTMASGIFVLGRSRRWAGWRRAAGMSSRSALTLLPTREAKHLSM</sequence>
<proteinExistence type="predicted"/>
<accession>A0A1X1YG27</accession>
<gene>
    <name evidence="1" type="ORF">MLAC_12860</name>
</gene>
<evidence type="ECO:0000313" key="1">
    <source>
        <dbReference type="EMBL" id="BBX95992.1"/>
    </source>
</evidence>
<name>A0A1X1YG27_9MYCO</name>
<dbReference type="Proteomes" id="UP000466396">
    <property type="component" value="Chromosome"/>
</dbReference>
<keyword evidence="2" id="KW-1185">Reference proteome</keyword>
<evidence type="ECO:0000313" key="2">
    <source>
        <dbReference type="Proteomes" id="UP000466396"/>
    </source>
</evidence>
<protein>
    <submittedName>
        <fullName evidence="1">Uncharacterized protein</fullName>
    </submittedName>
</protein>
<dbReference type="EMBL" id="AP022581">
    <property type="protein sequence ID" value="BBX95992.1"/>
    <property type="molecule type" value="Genomic_DNA"/>
</dbReference>